<reference evidence="2" key="1">
    <citation type="journal article" date="2020" name="Nature">
        <title>Giant virus diversity and host interactions through global metagenomics.</title>
        <authorList>
            <person name="Schulz F."/>
            <person name="Roux S."/>
            <person name="Paez-Espino D."/>
            <person name="Jungbluth S."/>
            <person name="Walsh D.A."/>
            <person name="Denef V.J."/>
            <person name="McMahon K.D."/>
            <person name="Konstantinidis K.T."/>
            <person name="Eloe-Fadrosh E.A."/>
            <person name="Kyrpides N.C."/>
            <person name="Woyke T."/>
        </authorList>
    </citation>
    <scope>NUCLEOTIDE SEQUENCE</scope>
    <source>
        <strain evidence="2">GVMAG-S-1040241-154</strain>
    </source>
</reference>
<dbReference type="Gene3D" id="3.40.50.300">
    <property type="entry name" value="P-loop containing nucleotide triphosphate hydrolases"/>
    <property type="match status" value="1"/>
</dbReference>
<protein>
    <recommendedName>
        <fullName evidence="1">ATPase AAA-type core domain-containing protein</fullName>
    </recommendedName>
</protein>
<name>A0A6C0JV37_9ZZZZ</name>
<dbReference type="InterPro" id="IPR027417">
    <property type="entry name" value="P-loop_NTPase"/>
</dbReference>
<dbReference type="InterPro" id="IPR003959">
    <property type="entry name" value="ATPase_AAA_core"/>
</dbReference>
<evidence type="ECO:0000259" key="1">
    <source>
        <dbReference type="Pfam" id="PF00004"/>
    </source>
</evidence>
<sequence>MENYDFIKEKIINLINNPDVKISFKSCIIIYGKPGIGKTYTIDKICSELELKVVKFTLNNCPTSDNFEDLLYKSITIKNNFLELVSNKIEKKIIIIDNYEILLSVDRTINNTLYNILNNKKFKNISIVCICSNDLLKKIGNIKKKCSIYDFKTPTPEYIYEILRKKYNYTKEKELKEIIKKSHNNIEQCFFLIENRNNMKLNKIDSIDKTLSIEYLYGNNYNREKVSKILYSESWLIPLRFHENLVIELKNRKTTMIQKNKLYKKFIYDICLYDLLMNNNCINGGIDIICSYVAFLSELGKKKNYESNLDNFTKLLSYLSLQKKYVKKSYLFNENFFQIGNYHINSLNINLYS</sequence>
<dbReference type="GO" id="GO:0005524">
    <property type="term" value="F:ATP binding"/>
    <property type="evidence" value="ECO:0007669"/>
    <property type="project" value="InterPro"/>
</dbReference>
<dbReference type="Pfam" id="PF00004">
    <property type="entry name" value="AAA"/>
    <property type="match status" value="1"/>
</dbReference>
<dbReference type="EMBL" id="MN740684">
    <property type="protein sequence ID" value="QHU07584.1"/>
    <property type="molecule type" value="Genomic_DNA"/>
</dbReference>
<accession>A0A6C0JV37</accession>
<dbReference type="SUPFAM" id="SSF52540">
    <property type="entry name" value="P-loop containing nucleoside triphosphate hydrolases"/>
    <property type="match status" value="1"/>
</dbReference>
<organism evidence="2">
    <name type="scientific">viral metagenome</name>
    <dbReference type="NCBI Taxonomy" id="1070528"/>
    <lineage>
        <taxon>unclassified sequences</taxon>
        <taxon>metagenomes</taxon>
        <taxon>organismal metagenomes</taxon>
    </lineage>
</organism>
<evidence type="ECO:0000313" key="2">
    <source>
        <dbReference type="EMBL" id="QHU07584.1"/>
    </source>
</evidence>
<feature type="domain" description="ATPase AAA-type core" evidence="1">
    <location>
        <begin position="28"/>
        <end position="132"/>
    </location>
</feature>
<proteinExistence type="predicted"/>
<dbReference type="GO" id="GO:0016887">
    <property type="term" value="F:ATP hydrolysis activity"/>
    <property type="evidence" value="ECO:0007669"/>
    <property type="project" value="InterPro"/>
</dbReference>
<dbReference type="AlphaFoldDB" id="A0A6C0JV37"/>